<accession>A0ABT8ZW31</accession>
<name>A0ABT8ZW31_9SPHN</name>
<evidence type="ECO:0008006" key="3">
    <source>
        <dbReference type="Google" id="ProtNLM"/>
    </source>
</evidence>
<proteinExistence type="predicted"/>
<dbReference type="EMBL" id="JAUQSZ010000003">
    <property type="protein sequence ID" value="MDO7841784.1"/>
    <property type="molecule type" value="Genomic_DNA"/>
</dbReference>
<dbReference type="Proteomes" id="UP001176468">
    <property type="component" value="Unassembled WGS sequence"/>
</dbReference>
<reference evidence="1" key="1">
    <citation type="submission" date="2023-07" db="EMBL/GenBank/DDBJ databases">
        <authorList>
            <person name="Kim M.K."/>
        </authorList>
    </citation>
    <scope>NUCLEOTIDE SEQUENCE</scope>
    <source>
        <strain evidence="1">CA1-15</strain>
    </source>
</reference>
<comment type="caution">
    <text evidence="1">The sequence shown here is derived from an EMBL/GenBank/DDBJ whole genome shotgun (WGS) entry which is preliminary data.</text>
</comment>
<dbReference type="RefSeq" id="WP_304560245.1">
    <property type="nucleotide sequence ID" value="NZ_JAUQSZ010000003.1"/>
</dbReference>
<sequence length="155" mass="16973">MEIRFVPRVHLNASFSAAISPSALVPTALKRVSDGVILYQIRLDTEAMLVRGEARDCWSLDETDRYIAALKSCVVASRAMFGRVRVLVDRRDVSIQSADVAARLAVANSAIFQADDRIALVVDSSLTKASLRQRMPHVGTKAFLSITAAETWLIA</sequence>
<evidence type="ECO:0000313" key="1">
    <source>
        <dbReference type="EMBL" id="MDO7841784.1"/>
    </source>
</evidence>
<protein>
    <recommendedName>
        <fullName evidence="3">STAS/SEC14 domain-containing protein</fullName>
    </recommendedName>
</protein>
<keyword evidence="2" id="KW-1185">Reference proteome</keyword>
<evidence type="ECO:0000313" key="2">
    <source>
        <dbReference type="Proteomes" id="UP001176468"/>
    </source>
</evidence>
<gene>
    <name evidence="1" type="ORF">Q5H94_05555</name>
</gene>
<organism evidence="1 2">
    <name type="scientific">Sphingomonas immobilis</name>
    <dbReference type="NCBI Taxonomy" id="3063997"/>
    <lineage>
        <taxon>Bacteria</taxon>
        <taxon>Pseudomonadati</taxon>
        <taxon>Pseudomonadota</taxon>
        <taxon>Alphaproteobacteria</taxon>
        <taxon>Sphingomonadales</taxon>
        <taxon>Sphingomonadaceae</taxon>
        <taxon>Sphingomonas</taxon>
    </lineage>
</organism>